<keyword evidence="5" id="KW-0732">Signal</keyword>
<evidence type="ECO:0000256" key="1">
    <source>
        <dbReference type="ARBA" id="ARBA00009902"/>
    </source>
</evidence>
<dbReference type="PANTHER" id="PTHR42800">
    <property type="entry name" value="EXOINULINASE INUD (AFU_ORTHOLOGUE AFUA_5G00480)"/>
    <property type="match status" value="1"/>
</dbReference>
<dbReference type="Pfam" id="PF00251">
    <property type="entry name" value="Glyco_hydro_32N"/>
    <property type="match status" value="1"/>
</dbReference>
<dbReference type="SUPFAM" id="SSF75005">
    <property type="entry name" value="Arabinanase/levansucrase/invertase"/>
    <property type="match status" value="1"/>
</dbReference>
<dbReference type="InterPro" id="IPR023296">
    <property type="entry name" value="Glyco_hydro_beta-prop_sf"/>
</dbReference>
<evidence type="ECO:0000259" key="7">
    <source>
        <dbReference type="Pfam" id="PF08244"/>
    </source>
</evidence>
<gene>
    <name evidence="8" type="ORF">ETU37_07905</name>
</gene>
<feature type="domain" description="Glycosyl hydrolase family 32 C-terminal" evidence="7">
    <location>
        <begin position="398"/>
        <end position="529"/>
    </location>
</feature>
<reference evidence="8 9" key="1">
    <citation type="submission" date="2019-01" db="EMBL/GenBank/DDBJ databases">
        <title>Nocardioides guangzhouensis sp. nov., an actinobacterium isolated from soil.</title>
        <authorList>
            <person name="Fu Y."/>
            <person name="Cai Y."/>
            <person name="Lin Z."/>
            <person name="Chen P."/>
        </authorList>
    </citation>
    <scope>NUCLEOTIDE SEQUENCE [LARGE SCALE GENOMIC DNA]</scope>
    <source>
        <strain evidence="8 9">NBRC 105384</strain>
    </source>
</reference>
<feature type="domain" description="Glycosyl hydrolase family 32 N-terminal" evidence="6">
    <location>
        <begin position="58"/>
        <end position="358"/>
    </location>
</feature>
<organism evidence="8 9">
    <name type="scientific">Nocardioides iriomotensis</name>
    <dbReference type="NCBI Taxonomy" id="715784"/>
    <lineage>
        <taxon>Bacteria</taxon>
        <taxon>Bacillati</taxon>
        <taxon>Actinomycetota</taxon>
        <taxon>Actinomycetes</taxon>
        <taxon>Propionibacteriales</taxon>
        <taxon>Nocardioidaceae</taxon>
        <taxon>Nocardioides</taxon>
    </lineage>
</organism>
<dbReference type="GO" id="GO:0005737">
    <property type="term" value="C:cytoplasm"/>
    <property type="evidence" value="ECO:0007669"/>
    <property type="project" value="TreeGrafter"/>
</dbReference>
<evidence type="ECO:0000259" key="6">
    <source>
        <dbReference type="Pfam" id="PF00251"/>
    </source>
</evidence>
<keyword evidence="9" id="KW-1185">Reference proteome</keyword>
<evidence type="ECO:0000313" key="8">
    <source>
        <dbReference type="EMBL" id="RYU12876.1"/>
    </source>
</evidence>
<dbReference type="Gene3D" id="2.115.10.20">
    <property type="entry name" value="Glycosyl hydrolase domain, family 43"/>
    <property type="match status" value="1"/>
</dbReference>
<sequence>MPTRPATHSGSPRRRRARCASAALATITTLLTSALATLTTTPADATAPPEDSLRARYHLTGPPGWLSDPQRPVWAGGRYHLYYLFSDAPDTGQGDWHHATTTDNVVFTDQGTAIPKGPDFPVWTGSAVVDTGNTAGFGAGAVVALATQPTGGDRYDQEQYLWYSTDDGHTFTPYGAPVIDNPDPGNEDWFRDPKIEWDPARDEWVAAIGRNQFMSFYTSPDLKHWTFRSDFEYRTPDIGGMECPDLFRIRADDGTVRWVLAASTQGDRSGLPDTYGYWTGEWNGTAFVPDHPDPKWLDWGWDWYAAVSWPDHTQPLDRRYAVGWMNNWRYASLSHTPTYATDGTSGQMSLVRSIRLAKRGPGAGDYHLLSEPVPGLADHVAETRALPDRIVNGQVELDYRGTAYELEADVSWTQLENVGVTVGVPPDRSRGTNIGVWQGDRLYVDRSGSDRPGEAPDLSFGPYQQSESPFGPDATSVHLRIFVDRTSVEVFADEGKVVHSSLVHFRRGDDGIRLYASGGAAQFTNMRIRECDDVTAATSRPAPYAGFEGTGWDGWSTTGAAFGTGPAAGTLPDQQPVTGFSGQRLANSYHGGDAATGLLKSPDFTVTEPFVNFLMGGGHNPAPAELVNDFEGSDWGPGWSGTGSFAGQGPTASSLPNQSGAQVLDTFVNGGDSSTGSVWSPEFTITRDQVDLLVAGGNHRWGEPATTSVNLLVDGEVRRTATGRNDDVLRRVTWDVHQLVGKRARIEVVDDNTGGWGHLMVDRVVFTDDATLGLGDPDAQTTVNLVVDGKVVRTATGQDEERLRWALWNVADLEGRTAHLEVIDRATGGWGHVTADEISFDDRPAS</sequence>
<dbReference type="RefSeq" id="WP_129986695.1">
    <property type="nucleotide sequence ID" value="NZ_SDPU01000020.1"/>
</dbReference>
<name>A0A4V1Z220_9ACTN</name>
<evidence type="ECO:0000256" key="4">
    <source>
        <dbReference type="SAM" id="MobiDB-lite"/>
    </source>
</evidence>
<dbReference type="EMBL" id="SDPU01000020">
    <property type="protein sequence ID" value="RYU12876.1"/>
    <property type="molecule type" value="Genomic_DNA"/>
</dbReference>
<dbReference type="Pfam" id="PF08244">
    <property type="entry name" value="Glyco_hydro_32C"/>
    <property type="match status" value="1"/>
</dbReference>
<evidence type="ECO:0000256" key="2">
    <source>
        <dbReference type="ARBA" id="ARBA00022801"/>
    </source>
</evidence>
<evidence type="ECO:0000313" key="9">
    <source>
        <dbReference type="Proteomes" id="UP000291189"/>
    </source>
</evidence>
<feature type="signal peptide" evidence="5">
    <location>
        <begin position="1"/>
        <end position="36"/>
    </location>
</feature>
<evidence type="ECO:0000256" key="3">
    <source>
        <dbReference type="ARBA" id="ARBA00023295"/>
    </source>
</evidence>
<dbReference type="PANTHER" id="PTHR42800:SF1">
    <property type="entry name" value="EXOINULINASE INUD (AFU_ORTHOLOGUE AFUA_5G00480)"/>
    <property type="match status" value="1"/>
</dbReference>
<accession>A0A4V1Z220</accession>
<comment type="caution">
    <text evidence="8">The sequence shown here is derived from an EMBL/GenBank/DDBJ whole genome shotgun (WGS) entry which is preliminary data.</text>
</comment>
<feature type="compositionally biased region" description="Polar residues" evidence="4">
    <location>
        <begin position="647"/>
        <end position="658"/>
    </location>
</feature>
<feature type="region of interest" description="Disordered" evidence="4">
    <location>
        <begin position="638"/>
        <end position="658"/>
    </location>
</feature>
<dbReference type="SMART" id="SM00640">
    <property type="entry name" value="Glyco_32"/>
    <property type="match status" value="1"/>
</dbReference>
<dbReference type="InterPro" id="IPR013148">
    <property type="entry name" value="Glyco_hydro_32_N"/>
</dbReference>
<dbReference type="SUPFAM" id="SSF49899">
    <property type="entry name" value="Concanavalin A-like lectins/glucanases"/>
    <property type="match status" value="1"/>
</dbReference>
<feature type="region of interest" description="Disordered" evidence="4">
    <location>
        <begin position="446"/>
        <end position="471"/>
    </location>
</feature>
<proteinExistence type="inferred from homology"/>
<keyword evidence="3" id="KW-0326">Glycosidase</keyword>
<dbReference type="InterPro" id="IPR001362">
    <property type="entry name" value="Glyco_hydro_32"/>
</dbReference>
<dbReference type="CDD" id="cd18622">
    <property type="entry name" value="GH32_Inu-like"/>
    <property type="match status" value="1"/>
</dbReference>
<dbReference type="InterPro" id="IPR013189">
    <property type="entry name" value="Glyco_hydro_32_C"/>
</dbReference>
<dbReference type="Proteomes" id="UP000291189">
    <property type="component" value="Unassembled WGS sequence"/>
</dbReference>
<dbReference type="OrthoDB" id="9776657at2"/>
<dbReference type="InterPro" id="IPR013320">
    <property type="entry name" value="ConA-like_dom_sf"/>
</dbReference>
<dbReference type="GO" id="GO:0004575">
    <property type="term" value="F:sucrose alpha-glucosidase activity"/>
    <property type="evidence" value="ECO:0007669"/>
    <property type="project" value="TreeGrafter"/>
</dbReference>
<dbReference type="Gene3D" id="2.60.120.560">
    <property type="entry name" value="Exo-inulinase, domain 1"/>
    <property type="match status" value="1"/>
</dbReference>
<comment type="similarity">
    <text evidence="1">Belongs to the glycosyl hydrolase 32 family.</text>
</comment>
<keyword evidence="2 8" id="KW-0378">Hydrolase</keyword>
<protein>
    <submittedName>
        <fullName evidence="8">Glycoside hydrolase family 32 protein</fullName>
    </submittedName>
</protein>
<dbReference type="AlphaFoldDB" id="A0A4V1Z220"/>
<evidence type="ECO:0000256" key="5">
    <source>
        <dbReference type="SAM" id="SignalP"/>
    </source>
</evidence>
<feature type="chain" id="PRO_5038687615" evidence="5">
    <location>
        <begin position="37"/>
        <end position="846"/>
    </location>
</feature>
<dbReference type="GO" id="GO:0005987">
    <property type="term" value="P:sucrose catabolic process"/>
    <property type="evidence" value="ECO:0007669"/>
    <property type="project" value="TreeGrafter"/>
</dbReference>